<protein>
    <submittedName>
        <fullName evidence="1">Glycosyltransferase</fullName>
    </submittedName>
</protein>
<dbReference type="EMBL" id="CP027062">
    <property type="protein sequence ID" value="AVI49844.1"/>
    <property type="molecule type" value="Genomic_DNA"/>
</dbReference>
<sequence length="409" mass="46391">MKKLFVIGHTFPEPSTTAAGVRMMQLIDLFREFGYQITFGSTASAMEKSASLEEMGISVESIQLNHPSFDALIGELDPQVVIFDRYITEEQFGWRVAQTCPEAVRILDTEDLHFLRKARELAIKEGLSVSEANVYTNLAKREIASILRSDLSLIISETELDLLQDQFRISSEILFYLPLVTDISILQQAESPGFEQRSHMVTIGNFQHAPNLDSVKWLATEIWPGIHEALPSAELHVYGNYAPQQITQLHDQHTGFHIKGWAQDVNKMMQNARLCLAPLRFGAGLKGKILDAMRNGTPVVTTAIGAEGINGKFPFCGAVEEEPGQLIEAAIRLFSNENSWNMARDQGFNILRNRFDLRLFSETFKRKLEVLNNDLHSHRNRNFVGQVLHQQNLQASKYMSKWIELKNRF</sequence>
<reference evidence="1 2" key="1">
    <citation type="submission" date="2018-02" db="EMBL/GenBank/DDBJ databases">
        <title>Genomic analysis of the strain RR4-38 isolated from a seawater recirculating aquaculture system.</title>
        <authorList>
            <person name="Kim Y.-S."/>
            <person name="Jang Y.H."/>
            <person name="Kim K.-H."/>
        </authorList>
    </citation>
    <scope>NUCLEOTIDE SEQUENCE [LARGE SCALE GENOMIC DNA]</scope>
    <source>
        <strain evidence="1 2">RR4-38</strain>
    </source>
</reference>
<organism evidence="1 2">
    <name type="scientific">Pukyongia salina</name>
    <dbReference type="NCBI Taxonomy" id="2094025"/>
    <lineage>
        <taxon>Bacteria</taxon>
        <taxon>Pseudomonadati</taxon>
        <taxon>Bacteroidota</taxon>
        <taxon>Flavobacteriia</taxon>
        <taxon>Flavobacteriales</taxon>
        <taxon>Flavobacteriaceae</taxon>
        <taxon>Pukyongia</taxon>
    </lineage>
</organism>
<dbReference type="Proteomes" id="UP000238442">
    <property type="component" value="Chromosome"/>
</dbReference>
<dbReference type="OrthoDB" id="9807209at2"/>
<dbReference type="GO" id="GO:0016740">
    <property type="term" value="F:transferase activity"/>
    <property type="evidence" value="ECO:0007669"/>
    <property type="project" value="UniProtKB-KW"/>
</dbReference>
<proteinExistence type="predicted"/>
<gene>
    <name evidence="1" type="ORF">C5O00_01140</name>
</gene>
<dbReference type="SUPFAM" id="SSF53756">
    <property type="entry name" value="UDP-Glycosyltransferase/glycogen phosphorylase"/>
    <property type="match status" value="1"/>
</dbReference>
<keyword evidence="2" id="KW-1185">Reference proteome</keyword>
<keyword evidence="1" id="KW-0808">Transferase</keyword>
<accession>A0A2S0HTD2</accession>
<name>A0A2S0HTD2_9FLAO</name>
<dbReference type="RefSeq" id="WP_105214183.1">
    <property type="nucleotide sequence ID" value="NZ_CP027062.1"/>
</dbReference>
<dbReference type="Gene3D" id="3.40.50.2000">
    <property type="entry name" value="Glycogen Phosphorylase B"/>
    <property type="match status" value="1"/>
</dbReference>
<evidence type="ECO:0000313" key="2">
    <source>
        <dbReference type="Proteomes" id="UP000238442"/>
    </source>
</evidence>
<dbReference type="AlphaFoldDB" id="A0A2S0HTD2"/>
<dbReference type="Pfam" id="PF13692">
    <property type="entry name" value="Glyco_trans_1_4"/>
    <property type="match status" value="1"/>
</dbReference>
<evidence type="ECO:0000313" key="1">
    <source>
        <dbReference type="EMBL" id="AVI49844.1"/>
    </source>
</evidence>
<dbReference type="KEGG" id="aue:C5O00_01140"/>